<dbReference type="GO" id="GO:0046246">
    <property type="term" value="P:terpene biosynthetic process"/>
    <property type="evidence" value="ECO:0000318"/>
    <property type="project" value="GO_Central"/>
</dbReference>
<evidence type="ECO:0000256" key="4">
    <source>
        <dbReference type="ARBA" id="ARBA00023239"/>
    </source>
</evidence>
<feature type="domain" description="Terpene synthase metal-binding" evidence="5">
    <location>
        <begin position="4"/>
        <end position="217"/>
    </location>
</feature>
<reference evidence="6 8" key="1">
    <citation type="journal article" date="2017" name="Nature">
        <title>The sunflower genome provides insights into oil metabolism, flowering and Asterid evolution.</title>
        <authorList>
            <person name="Badouin H."/>
            <person name="Gouzy J."/>
            <person name="Grassa C.J."/>
            <person name="Murat F."/>
            <person name="Staton S.E."/>
            <person name="Cottret L."/>
            <person name="Lelandais-Briere C."/>
            <person name="Owens G.L."/>
            <person name="Carrere S."/>
            <person name="Mayjonade B."/>
            <person name="Legrand L."/>
            <person name="Gill N."/>
            <person name="Kane N.C."/>
            <person name="Bowers J.E."/>
            <person name="Hubner S."/>
            <person name="Bellec A."/>
            <person name="Berard A."/>
            <person name="Berges H."/>
            <person name="Blanchet N."/>
            <person name="Boniface M.C."/>
            <person name="Brunel D."/>
            <person name="Catrice O."/>
            <person name="Chaidir N."/>
            <person name="Claudel C."/>
            <person name="Donnadieu C."/>
            <person name="Faraut T."/>
            <person name="Fievet G."/>
            <person name="Helmstetter N."/>
            <person name="King M."/>
            <person name="Knapp S.J."/>
            <person name="Lai Z."/>
            <person name="Le Paslier M.C."/>
            <person name="Lippi Y."/>
            <person name="Lorenzon L."/>
            <person name="Mandel J.R."/>
            <person name="Marage G."/>
            <person name="Marchand G."/>
            <person name="Marquand E."/>
            <person name="Bret-Mestries E."/>
            <person name="Morien E."/>
            <person name="Nambeesan S."/>
            <person name="Nguyen T."/>
            <person name="Pegot-Espagnet P."/>
            <person name="Pouilly N."/>
            <person name="Raftis F."/>
            <person name="Sallet E."/>
            <person name="Schiex T."/>
            <person name="Thomas J."/>
            <person name="Vandecasteele C."/>
            <person name="Vares D."/>
            <person name="Vear F."/>
            <person name="Vautrin S."/>
            <person name="Crespi M."/>
            <person name="Mangin B."/>
            <person name="Burke J.M."/>
            <person name="Salse J."/>
            <person name="Munos S."/>
            <person name="Vincourt P."/>
            <person name="Rieseberg L.H."/>
            <person name="Langlade N.B."/>
        </authorList>
    </citation>
    <scope>NUCLEOTIDE SEQUENCE [LARGE SCALE GENOMIC DNA]</scope>
    <source>
        <strain evidence="8">cv. SF193</strain>
        <tissue evidence="6">Leaves</tissue>
    </source>
</reference>
<protein>
    <submittedName>
        <fullName evidence="7">Putative isoprenoid synthase domain-containing protein</fullName>
    </submittedName>
    <submittedName>
        <fullName evidence="6">S-linalool synthase</fullName>
        <ecNumber evidence="6">4.2.3.25</ecNumber>
    </submittedName>
</protein>
<dbReference type="PANTHER" id="PTHR31225:SF0">
    <property type="entry name" value="S-(+)-LINALOOL SYNTHASE, CHLOROPLASTIC"/>
    <property type="match status" value="1"/>
</dbReference>
<dbReference type="STRING" id="4232.A0A251T831"/>
<gene>
    <name evidence="7" type="ORF">HannXRQ_Chr11g0328261</name>
    <name evidence="6" type="ORF">HanXRQr2_Chr11g0499791</name>
</gene>
<evidence type="ECO:0000259" key="5">
    <source>
        <dbReference type="Pfam" id="PF03936"/>
    </source>
</evidence>
<dbReference type="Gene3D" id="1.10.600.10">
    <property type="entry name" value="Farnesyl Diphosphate Synthase"/>
    <property type="match status" value="1"/>
</dbReference>
<dbReference type="GO" id="GO:0010333">
    <property type="term" value="F:terpene synthase activity"/>
    <property type="evidence" value="ECO:0000318"/>
    <property type="project" value="GO_Central"/>
</dbReference>
<evidence type="ECO:0000313" key="8">
    <source>
        <dbReference type="Proteomes" id="UP000215914"/>
    </source>
</evidence>
<keyword evidence="2" id="KW-0479">Metal-binding</keyword>
<comment type="cofactor">
    <cofactor evidence="1">
        <name>Mg(2+)</name>
        <dbReference type="ChEBI" id="CHEBI:18420"/>
    </cofactor>
</comment>
<sequence length="267" mass="30653">MVSLANPTMSQQRIELTKTVSLIYIIDDIFDIYGTLEELTLLTEAVNMWDITTVEQLPYYVKSSFKAVFDTTNEIARRVYEKHGFNPIQSLRKSWATLFDAFLVEAKWFAAGHIPKSEEYLKNGIVSSGVEVFLVHMFFLLGDGSNKENANMIDNNQDIVLSVSKILRLSDDLEVEQDENQDDHDGSFVKCLLMEHEYSSLNIAREYVKKMISDTWKCLNEECLSPNPFSENFLKGSINLARLVPSMYGYKHNNSFDLIEECIRSIL</sequence>
<dbReference type="InterPro" id="IPR050148">
    <property type="entry name" value="Terpene_synthase-like"/>
</dbReference>
<keyword evidence="3" id="KW-0460">Magnesium</keyword>
<dbReference type="Proteomes" id="UP000215914">
    <property type="component" value="Chromosome 11"/>
</dbReference>
<dbReference type="InterPro" id="IPR005630">
    <property type="entry name" value="Terpene_synthase_metal-bd"/>
</dbReference>
<dbReference type="InterPro" id="IPR008949">
    <property type="entry name" value="Isoprenoid_synthase_dom_sf"/>
</dbReference>
<dbReference type="OMA" id="HECLSRN"/>
<dbReference type="GO" id="GO:0034007">
    <property type="term" value="F:S-linalool synthase activity"/>
    <property type="evidence" value="ECO:0007669"/>
    <property type="project" value="UniProtKB-EC"/>
</dbReference>
<reference evidence="6" key="3">
    <citation type="submission" date="2020-06" db="EMBL/GenBank/DDBJ databases">
        <title>Helianthus annuus Genome sequencing and assembly Release 2.</title>
        <authorList>
            <person name="Gouzy J."/>
            <person name="Langlade N."/>
            <person name="Munos S."/>
        </authorList>
    </citation>
    <scope>NUCLEOTIDE SEQUENCE</scope>
    <source>
        <tissue evidence="6">Leaves</tissue>
    </source>
</reference>
<evidence type="ECO:0000313" key="6">
    <source>
        <dbReference type="EMBL" id="KAF5782752.1"/>
    </source>
</evidence>
<dbReference type="InParanoid" id="A0A251T831"/>
<dbReference type="AlphaFoldDB" id="A0A251T831"/>
<evidence type="ECO:0000256" key="1">
    <source>
        <dbReference type="ARBA" id="ARBA00001946"/>
    </source>
</evidence>
<keyword evidence="8" id="KW-1185">Reference proteome</keyword>
<evidence type="ECO:0000256" key="3">
    <source>
        <dbReference type="ARBA" id="ARBA00022842"/>
    </source>
</evidence>
<dbReference type="EC" id="4.2.3.25" evidence="6"/>
<keyword evidence="4 6" id="KW-0456">Lyase</keyword>
<dbReference type="GO" id="GO:0000287">
    <property type="term" value="F:magnesium ion binding"/>
    <property type="evidence" value="ECO:0007669"/>
    <property type="project" value="InterPro"/>
</dbReference>
<evidence type="ECO:0000256" key="2">
    <source>
        <dbReference type="ARBA" id="ARBA00022723"/>
    </source>
</evidence>
<dbReference type="Gramene" id="mRNA:HanXRQr2_Chr11g0499791">
    <property type="protein sequence ID" value="mRNA:HanXRQr2_Chr11g0499791"/>
    <property type="gene ID" value="HanXRQr2_Chr11g0499791"/>
</dbReference>
<name>A0A251T831_HELAN</name>
<dbReference type="PANTHER" id="PTHR31225">
    <property type="entry name" value="OS04G0344100 PROTEIN-RELATED"/>
    <property type="match status" value="1"/>
</dbReference>
<reference evidence="7" key="2">
    <citation type="submission" date="2017-02" db="EMBL/GenBank/DDBJ databases">
        <title>Sunflower complete genome.</title>
        <authorList>
            <person name="Langlade N."/>
            <person name="Munos S."/>
        </authorList>
    </citation>
    <scope>NUCLEOTIDE SEQUENCE [LARGE SCALE GENOMIC DNA]</scope>
    <source>
        <tissue evidence="7">Leaves</tissue>
    </source>
</reference>
<dbReference type="EMBL" id="CM007900">
    <property type="protein sequence ID" value="OTG07248.1"/>
    <property type="molecule type" value="Genomic_DNA"/>
</dbReference>
<dbReference type="GO" id="GO:0016114">
    <property type="term" value="P:terpenoid biosynthetic process"/>
    <property type="evidence" value="ECO:0007669"/>
    <property type="project" value="InterPro"/>
</dbReference>
<evidence type="ECO:0000313" key="7">
    <source>
        <dbReference type="EMBL" id="OTG07248.1"/>
    </source>
</evidence>
<proteinExistence type="predicted"/>
<dbReference type="SUPFAM" id="SSF48576">
    <property type="entry name" value="Terpenoid synthases"/>
    <property type="match status" value="1"/>
</dbReference>
<dbReference type="Pfam" id="PF03936">
    <property type="entry name" value="Terpene_synth_C"/>
    <property type="match status" value="1"/>
</dbReference>
<accession>A0A251T831</accession>
<dbReference type="EMBL" id="MNCJ02000326">
    <property type="protein sequence ID" value="KAF5782752.1"/>
    <property type="molecule type" value="Genomic_DNA"/>
</dbReference>
<organism evidence="7 8">
    <name type="scientific">Helianthus annuus</name>
    <name type="common">Common sunflower</name>
    <dbReference type="NCBI Taxonomy" id="4232"/>
    <lineage>
        <taxon>Eukaryota</taxon>
        <taxon>Viridiplantae</taxon>
        <taxon>Streptophyta</taxon>
        <taxon>Embryophyta</taxon>
        <taxon>Tracheophyta</taxon>
        <taxon>Spermatophyta</taxon>
        <taxon>Magnoliopsida</taxon>
        <taxon>eudicotyledons</taxon>
        <taxon>Gunneridae</taxon>
        <taxon>Pentapetalae</taxon>
        <taxon>asterids</taxon>
        <taxon>campanulids</taxon>
        <taxon>Asterales</taxon>
        <taxon>Asteraceae</taxon>
        <taxon>Asteroideae</taxon>
        <taxon>Heliantheae alliance</taxon>
        <taxon>Heliantheae</taxon>
        <taxon>Helianthus</taxon>
    </lineage>
</organism>